<reference evidence="3 4" key="1">
    <citation type="submission" date="2023-11" db="EMBL/GenBank/DDBJ databases">
        <title>Lentzea sokolovensis, sp. nov., Lentzea kristufkii, sp. nov., and Lentzea miocenensis, sp. nov., rare actinobacteria from Sokolov Coal Basin, Miocene lacustrine sediment, Czech Republic.</title>
        <authorList>
            <person name="Lara A."/>
            <person name="Kotroba L."/>
            <person name="Nouioui I."/>
            <person name="Neumann-Schaal M."/>
            <person name="Mast Y."/>
            <person name="Chronakova A."/>
        </authorList>
    </citation>
    <scope>NUCLEOTIDE SEQUENCE [LARGE SCALE GENOMIC DNA]</scope>
    <source>
        <strain evidence="3 4">BCCO 10_0798</strain>
    </source>
</reference>
<feature type="transmembrane region" description="Helical" evidence="1">
    <location>
        <begin position="675"/>
        <end position="695"/>
    </location>
</feature>
<dbReference type="Pfam" id="PF05729">
    <property type="entry name" value="NACHT"/>
    <property type="match status" value="1"/>
</dbReference>
<feature type="transmembrane region" description="Helical" evidence="1">
    <location>
        <begin position="414"/>
        <end position="431"/>
    </location>
</feature>
<sequence length="970" mass="102553">MAAGVAYTILRSPLETNNALAGVLSGLLALVGAGAALSRYLDARRMPVDTEAEGVKLAEELLKRWRPELATRRQRSGAMDTLPVQWRQVAPSDQPRRVVTGNPEQAVLDVARAFRALPAQRAVLLGEPGGGKTFLAISLVVGLLSEEAADDKVPVLLSLSAWDPVEDDLDTFIVRALAAAHYAGAERIPKALLDKNVIFPVLDGLDELPEHLRRRALSRINDTLAGNRRILLTCRSVEYAEGIAAGAPALSQSPVFEILPLMPGQISRRLRTEPLWAPVAEAIATDPACPLGIALSTPLMLSLFTKAYAGRNPADLLTLTSGNDVRDRLVDVLIDSVYPEQGRGWTSRRARRYLTYLARYLHEHAERELNWWALPNRVLSPWTGALVGLAGAGVLAAVLAPLEVDDPTEVVNSPFISAGVFGLVCTVLWFLGLGRRAGRASPGFRHGARDGALLVLVPAAMILVIGLAAGSGKDTGKFVVGAVSFVCLAGALAALCALAVGLHRHLIARAAVVGRAEPVDVLRRERRATLFGAGTTLVVVSTLSAALWKVTEVISLHVGQRTAATLGKPVTITAISTEMEKLDSTPVMAIVVFIVAGAVVLTAAVLLTSRWPRYVVAKVLLWATGQLPLRLELFLGDARDKGLLRAGVAGYEFWHVALQERLVVRGKNLRSGRPVVRAAALWLAAATVVSAVVVVDLTQPKACATTGLPHADSGLFTVVAADGESPCAAKLDAADVAAKLGGAVSETEAEKVRSPHVRGGYPSRVPVLGEFSTMSSGTFDEVAKGMSAAGVNLEFELYTLPRDSPITDTAVSLLGSKIGYRHVAFLLRSDGSVLVTGAATASVTTKDPVKIAKAAVAHAAGPISSLSAEAVLDGVDADECARLKEERFAKSIDLRGHTVGVAAMRSLEACGEAVVVASAPVPRRSGLDRTRYLIDEPIERAGQCREALPPPAEVSVAVCTVVRLANGIYS</sequence>
<dbReference type="Gene3D" id="3.40.50.300">
    <property type="entry name" value="P-loop containing nucleotide triphosphate hydrolases"/>
    <property type="match status" value="1"/>
</dbReference>
<feature type="transmembrane region" description="Helical" evidence="1">
    <location>
        <begin position="528"/>
        <end position="548"/>
    </location>
</feature>
<dbReference type="RefSeq" id="WP_319986101.1">
    <property type="nucleotide sequence ID" value="NZ_JAXAVV010000011.1"/>
</dbReference>
<reference evidence="3 4" key="2">
    <citation type="submission" date="2023-11" db="EMBL/GenBank/DDBJ databases">
        <authorList>
            <person name="Lara A.C."/>
            <person name="Chronakova A."/>
        </authorList>
    </citation>
    <scope>NUCLEOTIDE SEQUENCE [LARGE SCALE GENOMIC DNA]</scope>
    <source>
        <strain evidence="3 4">BCCO 10_0798</strain>
    </source>
</reference>
<feature type="transmembrane region" description="Helical" evidence="1">
    <location>
        <begin position="19"/>
        <end position="37"/>
    </location>
</feature>
<keyword evidence="1" id="KW-1133">Transmembrane helix</keyword>
<organism evidence="3 4">
    <name type="scientific">Lentzea kristufekii</name>
    <dbReference type="NCBI Taxonomy" id="3095430"/>
    <lineage>
        <taxon>Bacteria</taxon>
        <taxon>Bacillati</taxon>
        <taxon>Actinomycetota</taxon>
        <taxon>Actinomycetes</taxon>
        <taxon>Pseudonocardiales</taxon>
        <taxon>Pseudonocardiaceae</taxon>
        <taxon>Lentzea</taxon>
    </lineage>
</organism>
<feature type="transmembrane region" description="Helical" evidence="1">
    <location>
        <begin position="478"/>
        <end position="500"/>
    </location>
</feature>
<keyword evidence="1" id="KW-0812">Transmembrane</keyword>
<dbReference type="EMBL" id="JAXAVV010000011">
    <property type="protein sequence ID" value="MDX8052216.1"/>
    <property type="molecule type" value="Genomic_DNA"/>
</dbReference>
<evidence type="ECO:0000256" key="1">
    <source>
        <dbReference type="SAM" id="Phobius"/>
    </source>
</evidence>
<name>A0ABU4TWM4_9PSEU</name>
<keyword evidence="1" id="KW-0472">Membrane</keyword>
<evidence type="ECO:0000313" key="4">
    <source>
        <dbReference type="Proteomes" id="UP001271792"/>
    </source>
</evidence>
<feature type="transmembrane region" description="Helical" evidence="1">
    <location>
        <begin position="452"/>
        <end position="472"/>
    </location>
</feature>
<protein>
    <submittedName>
        <fullName evidence="3">NACHT domain-containing protein</fullName>
    </submittedName>
</protein>
<gene>
    <name evidence="3" type="ORF">SK571_22760</name>
</gene>
<proteinExistence type="predicted"/>
<dbReference type="InterPro" id="IPR027417">
    <property type="entry name" value="P-loop_NTPase"/>
</dbReference>
<feature type="transmembrane region" description="Helical" evidence="1">
    <location>
        <begin position="382"/>
        <end position="402"/>
    </location>
</feature>
<dbReference type="PROSITE" id="PS50837">
    <property type="entry name" value="NACHT"/>
    <property type="match status" value="1"/>
</dbReference>
<dbReference type="InterPro" id="IPR007111">
    <property type="entry name" value="NACHT_NTPase"/>
</dbReference>
<keyword evidence="4" id="KW-1185">Reference proteome</keyword>
<feature type="transmembrane region" description="Helical" evidence="1">
    <location>
        <begin position="587"/>
        <end position="608"/>
    </location>
</feature>
<dbReference type="Proteomes" id="UP001271792">
    <property type="component" value="Unassembled WGS sequence"/>
</dbReference>
<evidence type="ECO:0000259" key="2">
    <source>
        <dbReference type="PROSITE" id="PS50837"/>
    </source>
</evidence>
<evidence type="ECO:0000313" key="3">
    <source>
        <dbReference type="EMBL" id="MDX8052216.1"/>
    </source>
</evidence>
<comment type="caution">
    <text evidence="3">The sequence shown here is derived from an EMBL/GenBank/DDBJ whole genome shotgun (WGS) entry which is preliminary data.</text>
</comment>
<feature type="domain" description="NACHT" evidence="2">
    <location>
        <begin position="120"/>
        <end position="236"/>
    </location>
</feature>
<accession>A0ABU4TWM4</accession>